<evidence type="ECO:0000313" key="2">
    <source>
        <dbReference type="EMBL" id="KAK9725151.1"/>
    </source>
</evidence>
<comment type="caution">
    <text evidence="2">The sequence shown here is derived from an EMBL/GenBank/DDBJ whole genome shotgun (WGS) entry which is preliminary data.</text>
</comment>
<feature type="signal peptide" evidence="1">
    <location>
        <begin position="1"/>
        <end position="25"/>
    </location>
</feature>
<feature type="chain" id="PRO_5043855959" evidence="1">
    <location>
        <begin position="26"/>
        <end position="71"/>
    </location>
</feature>
<dbReference type="PANTHER" id="PTHR37245">
    <property type="entry name" value="PAMP-INDUCED SECRETED PEPTIDE 1"/>
    <property type="match status" value="1"/>
</dbReference>
<keyword evidence="3" id="KW-1185">Reference proteome</keyword>
<sequence>MNKVTLSITIVLLFAVSTLFSHCDARPLLNDHSPLGDGGVTAVNVYETAKYNLAFWLQRLASGPSDGGAGH</sequence>
<evidence type="ECO:0000313" key="3">
    <source>
        <dbReference type="Proteomes" id="UP001443914"/>
    </source>
</evidence>
<protein>
    <submittedName>
        <fullName evidence="2">Uncharacterized protein</fullName>
    </submittedName>
</protein>
<gene>
    <name evidence="2" type="ORF">RND81_05G125500</name>
</gene>
<dbReference type="PANTHER" id="PTHR37245:SF4">
    <property type="entry name" value="PAMP-INDUCED SECRETED PEPTIDE 1"/>
    <property type="match status" value="1"/>
</dbReference>
<dbReference type="InterPro" id="IPR040273">
    <property type="entry name" value="PIP1"/>
</dbReference>
<accession>A0AAW1L0F5</accession>
<evidence type="ECO:0000256" key="1">
    <source>
        <dbReference type="SAM" id="SignalP"/>
    </source>
</evidence>
<dbReference type="EMBL" id="JBDFQZ010000005">
    <property type="protein sequence ID" value="KAK9725151.1"/>
    <property type="molecule type" value="Genomic_DNA"/>
</dbReference>
<dbReference type="GO" id="GO:0006952">
    <property type="term" value="P:defense response"/>
    <property type="evidence" value="ECO:0007669"/>
    <property type="project" value="InterPro"/>
</dbReference>
<name>A0AAW1L0F5_SAPOF</name>
<organism evidence="2 3">
    <name type="scientific">Saponaria officinalis</name>
    <name type="common">Common soapwort</name>
    <name type="synonym">Lychnis saponaria</name>
    <dbReference type="NCBI Taxonomy" id="3572"/>
    <lineage>
        <taxon>Eukaryota</taxon>
        <taxon>Viridiplantae</taxon>
        <taxon>Streptophyta</taxon>
        <taxon>Embryophyta</taxon>
        <taxon>Tracheophyta</taxon>
        <taxon>Spermatophyta</taxon>
        <taxon>Magnoliopsida</taxon>
        <taxon>eudicotyledons</taxon>
        <taxon>Gunneridae</taxon>
        <taxon>Pentapetalae</taxon>
        <taxon>Caryophyllales</taxon>
        <taxon>Caryophyllaceae</taxon>
        <taxon>Caryophylleae</taxon>
        <taxon>Saponaria</taxon>
    </lineage>
</organism>
<dbReference type="AlphaFoldDB" id="A0AAW1L0F5"/>
<dbReference type="Proteomes" id="UP001443914">
    <property type="component" value="Unassembled WGS sequence"/>
</dbReference>
<reference evidence="2" key="1">
    <citation type="submission" date="2024-03" db="EMBL/GenBank/DDBJ databases">
        <title>WGS assembly of Saponaria officinalis var. Norfolk2.</title>
        <authorList>
            <person name="Jenkins J."/>
            <person name="Shu S."/>
            <person name="Grimwood J."/>
            <person name="Barry K."/>
            <person name="Goodstein D."/>
            <person name="Schmutz J."/>
            <person name="Leebens-Mack J."/>
            <person name="Osbourn A."/>
        </authorList>
    </citation>
    <scope>NUCLEOTIDE SEQUENCE [LARGE SCALE GENOMIC DNA]</scope>
    <source>
        <strain evidence="2">JIC</strain>
    </source>
</reference>
<proteinExistence type="predicted"/>
<keyword evidence="1" id="KW-0732">Signal</keyword>